<dbReference type="AlphaFoldDB" id="A0A951P783"/>
<proteinExistence type="predicted"/>
<gene>
    <name evidence="1" type="ORF">KME07_00200</name>
</gene>
<evidence type="ECO:0000313" key="2">
    <source>
        <dbReference type="Proteomes" id="UP000707356"/>
    </source>
</evidence>
<dbReference type="Proteomes" id="UP000707356">
    <property type="component" value="Unassembled WGS sequence"/>
</dbReference>
<sequence length="277" mass="30340">MANLRNSVSQPLVQTIGQTFILAYRESTDQLAAALTAEGLICEVLRQRDLPEYQGYASTYRCMLNHQQAWIRAASITSPTLIVEADFVPVVGLGQLPLPFQAHQQNAGISWLYTCAPQLYSVSADGFGEGFSTGLVAYVVTPLAAAALCEMVAEITRTHGTGYVTFDSEIDKYLRAKGFKNYIPFRNYGEHGGVPNPEHRRNGMSGIHRADVLYGQLAFAPAYAAAESTPLARLQARTKGLARLLLGKFLRLKVLRTSSSPLRMLRFAIGRQISGVL</sequence>
<protein>
    <submittedName>
        <fullName evidence="1">LPS biosynthesis glycosyltransferase</fullName>
    </submittedName>
</protein>
<reference evidence="1" key="1">
    <citation type="submission" date="2021-05" db="EMBL/GenBank/DDBJ databases">
        <authorList>
            <person name="Pietrasiak N."/>
            <person name="Ward R."/>
            <person name="Stajich J.E."/>
            <person name="Kurbessoian T."/>
        </authorList>
    </citation>
    <scope>NUCLEOTIDE SEQUENCE</scope>
    <source>
        <strain evidence="1">GSE-TBD4-15B</strain>
    </source>
</reference>
<dbReference type="EMBL" id="JAHHHV010000001">
    <property type="protein sequence ID" value="MBW4463848.1"/>
    <property type="molecule type" value="Genomic_DNA"/>
</dbReference>
<name>A0A951P783_9CYAN</name>
<evidence type="ECO:0000313" key="1">
    <source>
        <dbReference type="EMBL" id="MBW4463848.1"/>
    </source>
</evidence>
<comment type="caution">
    <text evidence="1">The sequence shown here is derived from an EMBL/GenBank/DDBJ whole genome shotgun (WGS) entry which is preliminary data.</text>
</comment>
<reference evidence="1" key="2">
    <citation type="journal article" date="2022" name="Microbiol. Resour. Announc.">
        <title>Metagenome Sequencing to Explore Phylogenomics of Terrestrial Cyanobacteria.</title>
        <authorList>
            <person name="Ward R.D."/>
            <person name="Stajich J.E."/>
            <person name="Johansen J.R."/>
            <person name="Huntemann M."/>
            <person name="Clum A."/>
            <person name="Foster B."/>
            <person name="Foster B."/>
            <person name="Roux S."/>
            <person name="Palaniappan K."/>
            <person name="Varghese N."/>
            <person name="Mukherjee S."/>
            <person name="Reddy T.B.K."/>
            <person name="Daum C."/>
            <person name="Copeland A."/>
            <person name="Chen I.A."/>
            <person name="Ivanova N.N."/>
            <person name="Kyrpides N.C."/>
            <person name="Shapiro N."/>
            <person name="Eloe-Fadrosh E.A."/>
            <person name="Pietrasiak N."/>
        </authorList>
    </citation>
    <scope>NUCLEOTIDE SEQUENCE</scope>
    <source>
        <strain evidence="1">GSE-TBD4-15B</strain>
    </source>
</reference>
<accession>A0A951P783</accession>
<organism evidence="1 2">
    <name type="scientific">Pegethrix bostrychoides GSE-TBD4-15B</name>
    <dbReference type="NCBI Taxonomy" id="2839662"/>
    <lineage>
        <taxon>Bacteria</taxon>
        <taxon>Bacillati</taxon>
        <taxon>Cyanobacteriota</taxon>
        <taxon>Cyanophyceae</taxon>
        <taxon>Oculatellales</taxon>
        <taxon>Oculatellaceae</taxon>
        <taxon>Pegethrix</taxon>
    </lineage>
</organism>